<accession>A0AAV4IG03</accession>
<dbReference type="PANTHER" id="PTHR23412:SF17">
    <property type="entry name" value="OTOANCORIN"/>
    <property type="match status" value="1"/>
</dbReference>
<keyword evidence="5" id="KW-1185">Reference proteome</keyword>
<evidence type="ECO:0000256" key="2">
    <source>
        <dbReference type="ARBA" id="ARBA00023180"/>
    </source>
</evidence>
<dbReference type="GO" id="GO:0007160">
    <property type="term" value="P:cell-matrix adhesion"/>
    <property type="evidence" value="ECO:0007669"/>
    <property type="project" value="TreeGrafter"/>
</dbReference>
<dbReference type="InterPro" id="IPR026664">
    <property type="entry name" value="Stereocilin-rel"/>
</dbReference>
<feature type="region of interest" description="Disordered" evidence="3">
    <location>
        <begin position="1489"/>
        <end position="1526"/>
    </location>
</feature>
<evidence type="ECO:0000256" key="3">
    <source>
        <dbReference type="SAM" id="MobiDB-lite"/>
    </source>
</evidence>
<gene>
    <name evidence="4" type="ORF">ElyMa_001283900</name>
</gene>
<sequence>AFSADKLSQLSDEQALYLTPKHMWRMSAEQREAMSNFTQNAGISVPKASHGNKISDNSQFTGARQLPRKSCGSGLTLAGQRDSLLDTPQKVAAYKMGLRPELRQFFERLEDSPLHDIASFTDIDMDVTLDFLMDYLDDEGREDYLNILDSFEYIPTEDMEEILATWPPSIHLLQNSQTMCEMTSMFSEDLLSTFCTRLTYDDVSAATLTEIVERCADCVVLAYTHREDPSLEFLLDAAKGAVFYRKLRQWRDSNWDAYTLRLSPGGLRETDIDLVTDRTIFRDINQLMVLADDAFFYSINDGVKKKLANLIYAALGRLDTWSDQMIDEIGSYIPYIRPETLKRDLTPSYVMRVLHHIEDMHDVTEIEHRALSIAAWSLADHLETNPNFLNSTEKLRAMCLLAKYSAKRSLFETYYTAAEISDGLTRCAHWDISKENSGKAMAVVLKDPNFDWTPEMVDLVSNFSAAVTPATLNRMNDSTLQRNWEHLKESNLSSTVLASLTCNDLHDLGRVVFAMSLRDLDAVPGPALLDCATHLSHILEGACDERKAFCSKLWEKIKESAQNMGTPLKDVITAVDPELLQFIPSEDFQDLSVRDLGGIDNLPNLKLDAAQSSVVMEAIEREFGPVSTTNLNYTGRQVEKMGAVFFQGASLESLENLPEGSELMESLPAIMENLEFMNEKKLKVVYDKLQNVLGMGDSRSTDVCLDDSIVKQAVGFFTQASGDDMRKLAPETRRNMLTEIGKNGDLVKNMGREGIREHFQVLKETENLSSKTQLTADDVDKYGAHLFCGMEEADVSKLSDDAVKQNLAEFDECEQLDTPTRKALADKVLESSSGLSGLMADTEKLESMGTLLLNVDLTEAAALPQDKKERLGSMVGTIMEDVNKRVKKREERSGGDIPKSEKEEEKMLQNEMTRKLWDVVAGRVTEGLKRQRKHHLMQNEMTRKLWDVVAARVAEGLERDTVDCQTIQGFHGDLSFLSPSDIDNLDPDVVAECISEFQEADWDVEQLEKFAMKIKHKYGNDTAAWDKDVVMQAGKLISGLDSEDIGKLTLDTEIMEVLGKSEIKEPKKMFRKFVEDQGIGSMGTMDSDTLRGMGKVVCGMTADEMRDLQGSVILDVTSDLSTAAECMDEDQLKVIGEKLDAAGPADYWEKVNMQEMGMLAAGMSANNIEKLNDDQLSAIEPKAIKLMDEDTFTEAFKPEKLSKLTPDQVTSISPKALRKMDIGQLIAMENVANGVSDVNATVEAEEKKARFKIDIPTNVSVRALDTFVEVRNLDSKTSMSGMAFAGQSENQLDTTDKRSEFANSLSADTRAFFERIVSSADHDVSGFTTFELRKVLDFLMTEVDSAGRDTYLDLRSQFATLPREEVNRTVTTWPPQLHLLMKSLNYVGGEDDNDDDDGGGDDDADGDGGGGDDDDGGDNDGDGGDDDDNDDDNDDGGDDDDEDHDYDDEDNDDDDDDNDNGDVTMIKEINLIMIVAMMMMMMMMMVDDIDDDDDWDDDDDDDNDDDDWDDDDDDDNDDEDDDEKQE</sequence>
<evidence type="ECO:0000313" key="4">
    <source>
        <dbReference type="EMBL" id="GFS08837.1"/>
    </source>
</evidence>
<keyword evidence="1" id="KW-0732">Signal</keyword>
<dbReference type="PANTHER" id="PTHR23412">
    <property type="entry name" value="STEREOCILIN RELATED"/>
    <property type="match status" value="1"/>
</dbReference>
<keyword evidence="2" id="KW-0325">Glycoprotein</keyword>
<evidence type="ECO:0000256" key="1">
    <source>
        <dbReference type="ARBA" id="ARBA00022729"/>
    </source>
</evidence>
<feature type="compositionally biased region" description="Acidic residues" evidence="3">
    <location>
        <begin position="1389"/>
        <end position="1460"/>
    </location>
</feature>
<reference evidence="4 5" key="1">
    <citation type="journal article" date="2021" name="Elife">
        <title>Chloroplast acquisition without the gene transfer in kleptoplastic sea slugs, Plakobranchus ocellatus.</title>
        <authorList>
            <person name="Maeda T."/>
            <person name="Takahashi S."/>
            <person name="Yoshida T."/>
            <person name="Shimamura S."/>
            <person name="Takaki Y."/>
            <person name="Nagai Y."/>
            <person name="Toyoda A."/>
            <person name="Suzuki Y."/>
            <person name="Arimoto A."/>
            <person name="Ishii H."/>
            <person name="Satoh N."/>
            <person name="Nishiyama T."/>
            <person name="Hasebe M."/>
            <person name="Maruyama T."/>
            <person name="Minagawa J."/>
            <person name="Obokata J."/>
            <person name="Shigenobu S."/>
        </authorList>
    </citation>
    <scope>NUCLEOTIDE SEQUENCE [LARGE SCALE GENOMIC DNA]</scope>
</reference>
<organism evidence="4 5">
    <name type="scientific">Elysia marginata</name>
    <dbReference type="NCBI Taxonomy" id="1093978"/>
    <lineage>
        <taxon>Eukaryota</taxon>
        <taxon>Metazoa</taxon>
        <taxon>Spiralia</taxon>
        <taxon>Lophotrochozoa</taxon>
        <taxon>Mollusca</taxon>
        <taxon>Gastropoda</taxon>
        <taxon>Heterobranchia</taxon>
        <taxon>Euthyneura</taxon>
        <taxon>Panpulmonata</taxon>
        <taxon>Sacoglossa</taxon>
        <taxon>Placobranchoidea</taxon>
        <taxon>Plakobranchidae</taxon>
        <taxon>Elysia</taxon>
    </lineage>
</organism>
<feature type="non-terminal residue" evidence="4">
    <location>
        <position position="1"/>
    </location>
</feature>
<name>A0AAV4IG03_9GAST</name>
<dbReference type="Proteomes" id="UP000762676">
    <property type="component" value="Unassembled WGS sequence"/>
</dbReference>
<comment type="caution">
    <text evidence="4">The sequence shown here is derived from an EMBL/GenBank/DDBJ whole genome shotgun (WGS) entry which is preliminary data.</text>
</comment>
<dbReference type="EMBL" id="BMAT01002540">
    <property type="protein sequence ID" value="GFS08837.1"/>
    <property type="molecule type" value="Genomic_DNA"/>
</dbReference>
<dbReference type="GO" id="GO:0009986">
    <property type="term" value="C:cell surface"/>
    <property type="evidence" value="ECO:0007669"/>
    <property type="project" value="TreeGrafter"/>
</dbReference>
<proteinExistence type="predicted"/>
<protein>
    <submittedName>
        <fullName evidence="4">Replicase polyprotein 1ab</fullName>
    </submittedName>
</protein>
<feature type="region of interest" description="Disordered" evidence="3">
    <location>
        <begin position="1388"/>
        <end position="1462"/>
    </location>
</feature>
<evidence type="ECO:0000313" key="5">
    <source>
        <dbReference type="Proteomes" id="UP000762676"/>
    </source>
</evidence>